<sequence length="210" mass="22573">MSYQSIWIAKKNEILACAEKIKTANPAAWEEVKVPGQKSRTYISLVAAECQKAVSATIGCNLKRGGPEVSLDVLAMPNDTGAVDATGTFAGLELIDIIAGAEGPDPSLVWGDVTQKTMDAGVPGGWLKSATPQPVPTPGCVFPPRDQGLLFFNDLDAKYKAKGYPATPYFVDKEGTSVWYAQYLLYRTQGLDHAAAQAKVFADIDAIWYP</sequence>
<accession>A0A6J5QSJ9</accession>
<organism evidence="1">
    <name type="scientific">uncultured Caudovirales phage</name>
    <dbReference type="NCBI Taxonomy" id="2100421"/>
    <lineage>
        <taxon>Viruses</taxon>
        <taxon>Duplodnaviria</taxon>
        <taxon>Heunggongvirae</taxon>
        <taxon>Uroviricota</taxon>
        <taxon>Caudoviricetes</taxon>
        <taxon>Peduoviridae</taxon>
        <taxon>Maltschvirus</taxon>
        <taxon>Maltschvirus maltsch</taxon>
    </lineage>
</organism>
<evidence type="ECO:0000313" key="2">
    <source>
        <dbReference type="EMBL" id="CAB4200581.1"/>
    </source>
</evidence>
<evidence type="ECO:0000313" key="3">
    <source>
        <dbReference type="EMBL" id="CAB4218736.1"/>
    </source>
</evidence>
<reference evidence="1" key="1">
    <citation type="submission" date="2020-05" db="EMBL/GenBank/DDBJ databases">
        <authorList>
            <person name="Chiriac C."/>
            <person name="Salcher M."/>
            <person name="Ghai R."/>
            <person name="Kavagutti S V."/>
        </authorList>
    </citation>
    <scope>NUCLEOTIDE SEQUENCE</scope>
</reference>
<proteinExistence type="predicted"/>
<dbReference type="EMBL" id="LR797292">
    <property type="protein sequence ID" value="CAB4200581.1"/>
    <property type="molecule type" value="Genomic_DNA"/>
</dbReference>
<gene>
    <name evidence="1" type="ORF">UFOVP1154_46</name>
    <name evidence="2" type="ORF">UFOVP1341_47</name>
    <name evidence="3" type="ORF">UFOVP1601_36</name>
</gene>
<name>A0A6J5QSJ9_9CAUD</name>
<evidence type="ECO:0000313" key="1">
    <source>
        <dbReference type="EMBL" id="CAB4187513.1"/>
    </source>
</evidence>
<protein>
    <submittedName>
        <fullName evidence="1">Uncharacterized protein</fullName>
    </submittedName>
</protein>
<dbReference type="EMBL" id="LR797469">
    <property type="protein sequence ID" value="CAB4218736.1"/>
    <property type="molecule type" value="Genomic_DNA"/>
</dbReference>
<dbReference type="EMBL" id="LR797107">
    <property type="protein sequence ID" value="CAB4187513.1"/>
    <property type="molecule type" value="Genomic_DNA"/>
</dbReference>